<keyword evidence="6" id="KW-0507">mRNA processing</keyword>
<dbReference type="EMBL" id="LHPF02000014">
    <property type="protein sequence ID" value="PSC71583.1"/>
    <property type="molecule type" value="Genomic_DNA"/>
</dbReference>
<evidence type="ECO:0000256" key="7">
    <source>
        <dbReference type="ARBA" id="ARBA00044712"/>
    </source>
</evidence>
<dbReference type="AlphaFoldDB" id="A0A2P6VC19"/>
<evidence type="ECO:0000259" key="9">
    <source>
        <dbReference type="PROSITE" id="PS51562"/>
    </source>
</evidence>
<feature type="region of interest" description="Disordered" evidence="8">
    <location>
        <begin position="303"/>
        <end position="422"/>
    </location>
</feature>
<dbReference type="Gene3D" id="3.40.50.150">
    <property type="entry name" value="Vaccinia Virus protein VP39"/>
    <property type="match status" value="1"/>
</dbReference>
<proteinExistence type="predicted"/>
<evidence type="ECO:0000256" key="2">
    <source>
        <dbReference type="ARBA" id="ARBA00022603"/>
    </source>
</evidence>
<reference evidence="11 12" key="1">
    <citation type="journal article" date="2018" name="Plant J.">
        <title>Genome sequences of Chlorella sorokiniana UTEX 1602 and Micractinium conductrix SAG 241.80: implications to maltose excretion by a green alga.</title>
        <authorList>
            <person name="Arriola M.B."/>
            <person name="Velmurugan N."/>
            <person name="Zhang Y."/>
            <person name="Plunkett M.H."/>
            <person name="Hondzo H."/>
            <person name="Barney B.M."/>
        </authorList>
    </citation>
    <scope>NUCLEOTIDE SEQUENCE [LARGE SCALE GENOMIC DNA]</scope>
    <source>
        <strain evidence="11 12">SAG 241.80</strain>
    </source>
</reference>
<dbReference type="Proteomes" id="UP000239649">
    <property type="component" value="Unassembled WGS sequence"/>
</dbReference>
<evidence type="ECO:0000313" key="10">
    <source>
        <dbReference type="EMBL" id="PSC71583.1"/>
    </source>
</evidence>
<keyword evidence="5" id="KW-0694">RNA-binding</keyword>
<organism evidence="11 12">
    <name type="scientific">Micractinium conductrix</name>
    <dbReference type="NCBI Taxonomy" id="554055"/>
    <lineage>
        <taxon>Eukaryota</taxon>
        <taxon>Viridiplantae</taxon>
        <taxon>Chlorophyta</taxon>
        <taxon>core chlorophytes</taxon>
        <taxon>Trebouxiophyceae</taxon>
        <taxon>Chlorellales</taxon>
        <taxon>Chlorellaceae</taxon>
        <taxon>Chlorella clade</taxon>
        <taxon>Micractinium</taxon>
    </lineage>
</organism>
<sequence>MDLRALEYTRAHYDKHSNQFENTKEALQARAQGPGAPLKKFHNTIKRRLIERFATGAGCLLDLACGRGGDIWKWIDAGISEVKGLDLSPGEIEEARKRFSEAAEKRPDMSLDYQFEDTPLLGVQEWREPRQYDVVTCMFAIHYFFVTEAALKQFLHNVSINLKDGGYFIGTVPDGKRVNECIKQSKKYQSPMLTIEAHWKGMPEVFGSPYICAIGDTVTGGEKGTQGSYEYLVYTNVLAGVAAQYGLKPVLQYDDADLDHMFEREDAGKPLKHFAPYFPKSDPSLAQASKLFAAFVFQKTSGTPAPPRAMGAAASAPPAAAAGGKRKADGGGEAPRPMQRRRPGLLKAPAAGGATQQQQEQQPQPAAGEQQQQQVAHEQQQAGGEPQAAESAPEAAAAAAAAEEPAAAAAAEDEQAAADGGS</sequence>
<dbReference type="PANTHER" id="PTHR12189:SF2">
    <property type="entry name" value="MRNA CAP GUANINE-N7 METHYLTRANSFERASE"/>
    <property type="match status" value="1"/>
</dbReference>
<dbReference type="GO" id="GO:0003723">
    <property type="term" value="F:RNA binding"/>
    <property type="evidence" value="ECO:0007669"/>
    <property type="project" value="UniProtKB-KW"/>
</dbReference>
<evidence type="ECO:0000256" key="3">
    <source>
        <dbReference type="ARBA" id="ARBA00022679"/>
    </source>
</evidence>
<evidence type="ECO:0000256" key="1">
    <source>
        <dbReference type="ARBA" id="ARBA00011926"/>
    </source>
</evidence>
<dbReference type="EMBL" id="LHPF02000014">
    <property type="protein sequence ID" value="PSC71601.1"/>
    <property type="molecule type" value="Genomic_DNA"/>
</dbReference>
<dbReference type="EC" id="2.1.1.56" evidence="1"/>
<name>A0A2P6VC19_9CHLO</name>
<reference evidence="11" key="2">
    <citation type="submission" date="2018-02" db="EMBL/GenBank/DDBJ databases">
        <authorList>
            <person name="Cohen D.B."/>
            <person name="Kent A.D."/>
        </authorList>
    </citation>
    <scope>NUCLEOTIDE SEQUENCE</scope>
    <source>
        <strain evidence="11">SAG 241.80</strain>
    </source>
</reference>
<evidence type="ECO:0000256" key="4">
    <source>
        <dbReference type="ARBA" id="ARBA00022691"/>
    </source>
</evidence>
<evidence type="ECO:0000256" key="5">
    <source>
        <dbReference type="ARBA" id="ARBA00022884"/>
    </source>
</evidence>
<dbReference type="GO" id="GO:0004482">
    <property type="term" value="F:mRNA 5'-cap (guanine-N7-)-methyltransferase activity"/>
    <property type="evidence" value="ECO:0007669"/>
    <property type="project" value="UniProtKB-EC"/>
</dbReference>
<evidence type="ECO:0000313" key="11">
    <source>
        <dbReference type="EMBL" id="PSC71601.1"/>
    </source>
</evidence>
<keyword evidence="3" id="KW-0808">Transferase</keyword>
<dbReference type="PANTHER" id="PTHR12189">
    <property type="entry name" value="MRNA GUANINE-7- METHYLTRANSFERASE"/>
    <property type="match status" value="1"/>
</dbReference>
<feature type="compositionally biased region" description="Low complexity" evidence="8">
    <location>
        <begin position="345"/>
        <end position="410"/>
    </location>
</feature>
<evidence type="ECO:0000256" key="8">
    <source>
        <dbReference type="SAM" id="MobiDB-lite"/>
    </source>
</evidence>
<dbReference type="OrthoDB" id="10248867at2759"/>
<dbReference type="Pfam" id="PF03291">
    <property type="entry name" value="mRNA_G-N7_MeTrfase"/>
    <property type="match status" value="1"/>
</dbReference>
<dbReference type="STRING" id="554055.A0A2P6VC19"/>
<feature type="domain" description="MRNA cap 0 methyltransferase" evidence="9">
    <location>
        <begin position="33"/>
        <end position="300"/>
    </location>
</feature>
<dbReference type="InterPro" id="IPR029063">
    <property type="entry name" value="SAM-dependent_MTases_sf"/>
</dbReference>
<keyword evidence="12" id="KW-1185">Reference proteome</keyword>
<gene>
    <name evidence="10" type="ORF">C2E20_5097</name>
    <name evidence="11" type="ORF">C2E20_5101</name>
</gene>
<protein>
    <recommendedName>
        <fullName evidence="1">mRNA (guanine-N(7))-methyltransferase</fullName>
        <ecNumber evidence="1">2.1.1.56</ecNumber>
    </recommendedName>
</protein>
<keyword evidence="2" id="KW-0489">Methyltransferase</keyword>
<comment type="caution">
    <text evidence="11">The sequence shown here is derived from an EMBL/GenBank/DDBJ whole genome shotgun (WGS) entry which is preliminary data.</text>
</comment>
<dbReference type="CDD" id="cd02440">
    <property type="entry name" value="AdoMet_MTases"/>
    <property type="match status" value="1"/>
</dbReference>
<dbReference type="InterPro" id="IPR004971">
    <property type="entry name" value="mRNA_G-N7_MeTrfase_dom"/>
</dbReference>
<dbReference type="SUPFAM" id="SSF53335">
    <property type="entry name" value="S-adenosyl-L-methionine-dependent methyltransferases"/>
    <property type="match status" value="1"/>
</dbReference>
<dbReference type="GO" id="GO:0005634">
    <property type="term" value="C:nucleus"/>
    <property type="evidence" value="ECO:0007669"/>
    <property type="project" value="TreeGrafter"/>
</dbReference>
<feature type="compositionally biased region" description="Low complexity" evidence="8">
    <location>
        <begin position="308"/>
        <end position="323"/>
    </location>
</feature>
<dbReference type="InterPro" id="IPR039753">
    <property type="entry name" value="RG7MT1"/>
</dbReference>
<comment type="catalytic activity">
    <reaction evidence="7">
        <text>a 5'-end (5'-triphosphoguanosine)-ribonucleoside in mRNA + S-adenosyl-L-methionine = a 5'-end (N(7)-methyl 5'-triphosphoguanosine)-ribonucleoside in mRNA + S-adenosyl-L-homocysteine</text>
        <dbReference type="Rhea" id="RHEA:67008"/>
        <dbReference type="Rhea" id="RHEA-COMP:17166"/>
        <dbReference type="Rhea" id="RHEA-COMP:17167"/>
        <dbReference type="ChEBI" id="CHEBI:57856"/>
        <dbReference type="ChEBI" id="CHEBI:59789"/>
        <dbReference type="ChEBI" id="CHEBI:156461"/>
        <dbReference type="ChEBI" id="CHEBI:167617"/>
        <dbReference type="EC" id="2.1.1.56"/>
    </reaction>
</comment>
<keyword evidence="4" id="KW-0949">S-adenosyl-L-methionine</keyword>
<evidence type="ECO:0000256" key="6">
    <source>
        <dbReference type="ARBA" id="ARBA00023042"/>
    </source>
</evidence>
<keyword evidence="6" id="KW-0506">mRNA capping</keyword>
<dbReference type="PROSITE" id="PS51562">
    <property type="entry name" value="RNA_CAP0_MT"/>
    <property type="match status" value="1"/>
</dbReference>
<accession>A0A2P6VC19</accession>
<evidence type="ECO:0000313" key="12">
    <source>
        <dbReference type="Proteomes" id="UP000239649"/>
    </source>
</evidence>